<gene>
    <name evidence="2" type="ORF">F511_06321</name>
</gene>
<evidence type="ECO:0000313" key="2">
    <source>
        <dbReference type="EMBL" id="KZV26154.1"/>
    </source>
</evidence>
<dbReference type="InterPro" id="IPR000313">
    <property type="entry name" value="PWWP_dom"/>
</dbReference>
<dbReference type="Pfam" id="PF00855">
    <property type="entry name" value="PWWP"/>
    <property type="match status" value="1"/>
</dbReference>
<dbReference type="PROSITE" id="PS50812">
    <property type="entry name" value="PWWP"/>
    <property type="match status" value="1"/>
</dbReference>
<proteinExistence type="predicted"/>
<sequence>MGFKMTDKNDETKNRVVEMMSRDDGWGSWGVMNLVGRVLGGNLCMDDGMEDVKKCGTGNDRNSIVSNEVADAKKLGTGNDMNSILALADVVEDVNKCGNGNDINGILVDEVEAVNNFGTNHDGNSKVDFNAWQNVISDPIFEYGKVVNETVISTYLGSKLDCSCEGAGLSDVNNHGAANDINQIDANEVGDTEKLRTRIDINSIVADEVEDVKQLGTKNDINSIVADEVEDVITFGTDHDGNGDAGWNTWQNVINEPVFEDGRVVNETVTSKDLDKLDCSCEGSGLSEKQHLVINEQMPDGGMESKGLNNIKSADVVLQRGRGEESVKEKEGEYNVSDLVWGKVRSHPWWPGQILPPSAASDKAMKHFKKDTYLVAYFGDQTFAWNEASKIKPFRIHFPEMEKQSDAERFCRGVGFALDEAARRVELGLSCQCLPQEVHMKIKSQVINNAGVKEDSSIRDDVDCLSTAASFAPGDFLQFLKSLAEAPASETDRLQFGIAQAQLLAFSRWKGCYQLTTFLGHDGLLETDAQFSMEEGGMNSRDLVNGDLSNSIDAIKVPSKKRKSSARHVSSRKCKHASNDELSKIKEKCIHVLTASANLSLQDDEKDMVKRGMKTVSTGKKRQLFNSISNGKRQKKMSSLRPSETCYSQVICSGGGSEVGFNSENSAMEEMIPGEFNPDEILLKLNSAAINPRQGYFILSPIFGLLRQIRSSAWLEKPHLQNLNNHSEKSKDKNSFRLKTTDLQFEGTEDSYWTDRIIQGYSQEQVMLRRKRPATKDASGAELEASIGTTAILDNQKQGDSVGLHCEAENSSAQVDAGSEKYFTALLLRFTNLDSIPSVGNLNEIFSRYGSLVETRTKILSKSKQAKVVFTRRADAEAAFSSTGKYSIFGPSLLSYRLNYAASEARAASKGKRNTHP</sequence>
<dbReference type="SUPFAM" id="SSF63748">
    <property type="entry name" value="Tudor/PWWP/MBT"/>
    <property type="match status" value="1"/>
</dbReference>
<dbReference type="CDD" id="cd05162">
    <property type="entry name" value="PWWP"/>
    <property type="match status" value="1"/>
</dbReference>
<organism evidence="2 3">
    <name type="scientific">Dorcoceras hygrometricum</name>
    <dbReference type="NCBI Taxonomy" id="472368"/>
    <lineage>
        <taxon>Eukaryota</taxon>
        <taxon>Viridiplantae</taxon>
        <taxon>Streptophyta</taxon>
        <taxon>Embryophyta</taxon>
        <taxon>Tracheophyta</taxon>
        <taxon>Spermatophyta</taxon>
        <taxon>Magnoliopsida</taxon>
        <taxon>eudicotyledons</taxon>
        <taxon>Gunneridae</taxon>
        <taxon>Pentapetalae</taxon>
        <taxon>asterids</taxon>
        <taxon>lamiids</taxon>
        <taxon>Lamiales</taxon>
        <taxon>Gesneriaceae</taxon>
        <taxon>Didymocarpoideae</taxon>
        <taxon>Trichosporeae</taxon>
        <taxon>Loxocarpinae</taxon>
        <taxon>Dorcoceras</taxon>
    </lineage>
</organism>
<dbReference type="Proteomes" id="UP000250235">
    <property type="component" value="Unassembled WGS sequence"/>
</dbReference>
<dbReference type="OrthoDB" id="62853at2759"/>
<dbReference type="SMART" id="SM00293">
    <property type="entry name" value="PWWP"/>
    <property type="match status" value="1"/>
</dbReference>
<evidence type="ECO:0000313" key="3">
    <source>
        <dbReference type="Proteomes" id="UP000250235"/>
    </source>
</evidence>
<feature type="domain" description="PWWP" evidence="1">
    <location>
        <begin position="336"/>
        <end position="397"/>
    </location>
</feature>
<reference evidence="2 3" key="1">
    <citation type="journal article" date="2015" name="Proc. Natl. Acad. Sci. U.S.A.">
        <title>The resurrection genome of Boea hygrometrica: A blueprint for survival of dehydration.</title>
        <authorList>
            <person name="Xiao L."/>
            <person name="Yang G."/>
            <person name="Zhang L."/>
            <person name="Yang X."/>
            <person name="Zhao S."/>
            <person name="Ji Z."/>
            <person name="Zhou Q."/>
            <person name="Hu M."/>
            <person name="Wang Y."/>
            <person name="Chen M."/>
            <person name="Xu Y."/>
            <person name="Jin H."/>
            <person name="Xiao X."/>
            <person name="Hu G."/>
            <person name="Bao F."/>
            <person name="Hu Y."/>
            <person name="Wan P."/>
            <person name="Li L."/>
            <person name="Deng X."/>
            <person name="Kuang T."/>
            <person name="Xiang C."/>
            <person name="Zhu J.K."/>
            <person name="Oliver M.J."/>
            <person name="He Y."/>
        </authorList>
    </citation>
    <scope>NUCLEOTIDE SEQUENCE [LARGE SCALE GENOMIC DNA]</scope>
    <source>
        <strain evidence="3">cv. XS01</strain>
    </source>
</reference>
<protein>
    <recommendedName>
        <fullName evidence="1">PWWP domain-containing protein</fullName>
    </recommendedName>
</protein>
<dbReference type="PANTHER" id="PTHR42851">
    <property type="entry name" value="ALDOLASE-RELATED"/>
    <property type="match status" value="1"/>
</dbReference>
<dbReference type="Gene3D" id="2.30.30.140">
    <property type="match status" value="1"/>
</dbReference>
<keyword evidence="3" id="KW-1185">Reference proteome</keyword>
<dbReference type="EMBL" id="KV011785">
    <property type="protein sequence ID" value="KZV26154.1"/>
    <property type="molecule type" value="Genomic_DNA"/>
</dbReference>
<accession>A0A2Z7AWC6</accession>
<dbReference type="PANTHER" id="PTHR42851:SF19">
    <property type="entry name" value="PWWP DOMAIN-CONTAINING PROTEIN 2-RELATED"/>
    <property type="match status" value="1"/>
</dbReference>
<dbReference type="AlphaFoldDB" id="A0A2Z7AWC6"/>
<dbReference type="InterPro" id="IPR053063">
    <property type="entry name" value="PWWP_domain_containing_PDP"/>
</dbReference>
<name>A0A2Z7AWC6_9LAMI</name>
<evidence type="ECO:0000259" key="1">
    <source>
        <dbReference type="PROSITE" id="PS50812"/>
    </source>
</evidence>